<dbReference type="EMBL" id="HBUE01046627">
    <property type="protein sequence ID" value="CAG6462893.1"/>
    <property type="molecule type" value="Transcribed_RNA"/>
</dbReference>
<feature type="region of interest" description="Disordered" evidence="1">
    <location>
        <begin position="70"/>
        <end position="99"/>
    </location>
</feature>
<sequence>MTPIHFRRTCWALGRTHRIVALGGRWWRPGWQRSASGWTRSSIERLTSTVCGRSCWRRSSRWTTSARGRTGRRACASTSTTASTGTWGTKSSSAPTRRPRSFAVRLIRSSRRHICHC</sequence>
<reference evidence="2" key="1">
    <citation type="submission" date="2021-05" db="EMBL/GenBank/DDBJ databases">
        <authorList>
            <person name="Alioto T."/>
            <person name="Alioto T."/>
            <person name="Gomez Garrido J."/>
        </authorList>
    </citation>
    <scope>NUCLEOTIDE SEQUENCE</scope>
</reference>
<proteinExistence type="predicted"/>
<organism evidence="2">
    <name type="scientific">Culex pipiens</name>
    <name type="common">House mosquito</name>
    <dbReference type="NCBI Taxonomy" id="7175"/>
    <lineage>
        <taxon>Eukaryota</taxon>
        <taxon>Metazoa</taxon>
        <taxon>Ecdysozoa</taxon>
        <taxon>Arthropoda</taxon>
        <taxon>Hexapoda</taxon>
        <taxon>Insecta</taxon>
        <taxon>Pterygota</taxon>
        <taxon>Neoptera</taxon>
        <taxon>Endopterygota</taxon>
        <taxon>Diptera</taxon>
        <taxon>Nematocera</taxon>
        <taxon>Culicoidea</taxon>
        <taxon>Culicidae</taxon>
        <taxon>Culicinae</taxon>
        <taxon>Culicini</taxon>
        <taxon>Culex</taxon>
        <taxon>Culex</taxon>
    </lineage>
</organism>
<dbReference type="EMBL" id="HBUE01234024">
    <property type="protein sequence ID" value="CAG6546170.1"/>
    <property type="molecule type" value="Transcribed_RNA"/>
</dbReference>
<dbReference type="EMBL" id="HBUE01340904">
    <property type="protein sequence ID" value="CAG6598345.1"/>
    <property type="molecule type" value="Transcribed_RNA"/>
</dbReference>
<protein>
    <submittedName>
        <fullName evidence="2">(northern house mosquito) hypothetical protein</fullName>
    </submittedName>
</protein>
<evidence type="ECO:0000313" key="2">
    <source>
        <dbReference type="EMBL" id="CAG6598345.1"/>
    </source>
</evidence>
<name>A0A8D8PEB4_CULPI</name>
<dbReference type="AlphaFoldDB" id="A0A8D8PEB4"/>
<accession>A0A8D8PEB4</accession>
<feature type="compositionally biased region" description="Low complexity" evidence="1">
    <location>
        <begin position="70"/>
        <end position="94"/>
    </location>
</feature>
<evidence type="ECO:0000256" key="1">
    <source>
        <dbReference type="SAM" id="MobiDB-lite"/>
    </source>
</evidence>